<gene>
    <name evidence="2" type="ORF">DCAR_0728132</name>
</gene>
<sequence>MPLQENKFSGHRVQLRRSSRLQRCNRFSNTADDPIDLEPTKQSEINNNMEDDQQNSTPTTFEGSRKKRYKHAAKKNKVKPGQKSTPDSDESNEEPYSIHELYRAEFQATNANNQSEAPHAHNQSEQTEDARQTEDQTEGNFQPPTEEDQNMDEENQHEDQNMDEEHAEENQQSQSQEEAQNKDKSPTAKNKKWKRKKTEEEEAQPKAKRPNFHLPTKKDANEKYELFNADRVRHKGIKLVERQCPSFKGWTQEKLRERQAIDVYGGPFGFGLIMKPLHDLPSSQEQTATENAKGNDKGKDVPNPASDDWNSHQNDDDLWEEWERAQRQSVQNETNDREDVRDTEQHIRVEQQHDDGQASSEKDFVESIRSMANELIDTKLLFDTELNLALQKYPTNEQLLDIKNIAFNVFHQQGTEKTTNTGPPEQTTKTLPPEQTTNTRPTYSRPSKQCTDSYAPEENTNTEEFQDSYEEEDFQLTIEDVEQLDLLSFVDSAKINAQQTDLFETDTVGEIYPSFSLGIDDEEDIPPITPKPALREKSSRALKIGRYGKSPFIERVIDIHSKITNQEFGVCRYMTEIKDPMEQIFLCNDFFSLREDMQSLNIGKHIETMIFDPNTVSLNLNNELIPIMEEDVYEVLGLPCGRESITLGTYDYYRSRIDEWSAQFKTEKESTQVTVAKLVQLIKNQGLTQNFKFNFLLVLSNVLIGTPTYSYIDSQMLRLHGNLDECYRYNWAEFLISYLVSATKSWNENASSHFRGSAIFLTLFNADRVRHKGIKLVERQCPSFKGWTQEKLRERQAIDVYGGPFGFGLIMKPLHDLPSSQEQTATENAKGNDKGKDVPNPASDDWNSHQNDDDLWEEWERAQRQSVQNETNDREDVRDTEQHIRVEQQHDDGQASSEKDFVESIRSMANELIDTKLLFDTELNLALQKYPTNEQLLDIKNIAFNVFHQQGTEKTTNTGPPEQTTKTLPPEQTTNTRPTYSRPSEQCTDSSPPEENTDTEEFQDSYEEEDFQLTIEDVEQLDLLSFVDSTKINAQKTDLFETDTVGEIYPSFSLGIDDEEDIPPITPKPALREKSSRALKIGRYGKSPFIERVIDIHSKITNHEFGVWRYMTEIKDPM</sequence>
<feature type="compositionally biased region" description="Polar residues" evidence="1">
    <location>
        <begin position="282"/>
        <end position="292"/>
    </location>
</feature>
<evidence type="ECO:0000256" key="1">
    <source>
        <dbReference type="SAM" id="MobiDB-lite"/>
    </source>
</evidence>
<proteinExistence type="predicted"/>
<feature type="compositionally biased region" description="Acidic residues" evidence="1">
    <location>
        <begin position="145"/>
        <end position="156"/>
    </location>
</feature>
<feature type="compositionally biased region" description="Basic residues" evidence="1">
    <location>
        <begin position="65"/>
        <end position="80"/>
    </location>
</feature>
<evidence type="ECO:0000313" key="2">
    <source>
        <dbReference type="EMBL" id="WOH08687.1"/>
    </source>
</evidence>
<feature type="region of interest" description="Disordered" evidence="1">
    <location>
        <begin position="1"/>
        <end position="223"/>
    </location>
</feature>
<feature type="region of interest" description="Disordered" evidence="1">
    <location>
        <begin position="952"/>
        <end position="1006"/>
    </location>
</feature>
<dbReference type="PANTHER" id="PTHR34835:SF34">
    <property type="entry name" value="OS08G0555500 PROTEIN"/>
    <property type="match status" value="1"/>
</dbReference>
<feature type="compositionally biased region" description="Polar residues" evidence="1">
    <location>
        <begin position="415"/>
        <end position="459"/>
    </location>
</feature>
<feature type="region of interest" description="Disordered" evidence="1">
    <location>
        <begin position="415"/>
        <end position="469"/>
    </location>
</feature>
<dbReference type="AlphaFoldDB" id="A0AAF0XKH1"/>
<accession>A0AAF0XKH1</accession>
<organism evidence="2 3">
    <name type="scientific">Daucus carota subsp. sativus</name>
    <name type="common">Carrot</name>
    <dbReference type="NCBI Taxonomy" id="79200"/>
    <lineage>
        <taxon>Eukaryota</taxon>
        <taxon>Viridiplantae</taxon>
        <taxon>Streptophyta</taxon>
        <taxon>Embryophyta</taxon>
        <taxon>Tracheophyta</taxon>
        <taxon>Spermatophyta</taxon>
        <taxon>Magnoliopsida</taxon>
        <taxon>eudicotyledons</taxon>
        <taxon>Gunneridae</taxon>
        <taxon>Pentapetalae</taxon>
        <taxon>asterids</taxon>
        <taxon>campanulids</taxon>
        <taxon>Apiales</taxon>
        <taxon>Apiaceae</taxon>
        <taxon>Apioideae</taxon>
        <taxon>Scandiceae</taxon>
        <taxon>Daucinae</taxon>
        <taxon>Daucus</taxon>
        <taxon>Daucus sect. Daucus</taxon>
    </lineage>
</organism>
<dbReference type="Proteomes" id="UP000077755">
    <property type="component" value="Chromosome 7"/>
</dbReference>
<feature type="compositionally biased region" description="Acidic residues" evidence="1">
    <location>
        <begin position="995"/>
        <end position="1006"/>
    </location>
</feature>
<dbReference type="PANTHER" id="PTHR34835">
    <property type="entry name" value="OS07G0283600 PROTEIN-RELATED"/>
    <property type="match status" value="1"/>
</dbReference>
<keyword evidence="3" id="KW-1185">Reference proteome</keyword>
<feature type="compositionally biased region" description="Polar residues" evidence="1">
    <location>
        <begin position="107"/>
        <end position="125"/>
    </location>
</feature>
<dbReference type="EMBL" id="CP093349">
    <property type="protein sequence ID" value="WOH08687.1"/>
    <property type="molecule type" value="Genomic_DNA"/>
</dbReference>
<feature type="region of interest" description="Disordered" evidence="1">
    <location>
        <begin position="819"/>
        <end position="851"/>
    </location>
</feature>
<evidence type="ECO:0000313" key="3">
    <source>
        <dbReference type="Proteomes" id="UP000077755"/>
    </source>
</evidence>
<protein>
    <submittedName>
        <fullName evidence="2">Uncharacterized protein</fullName>
    </submittedName>
</protein>
<feature type="compositionally biased region" description="Acidic residues" evidence="1">
    <location>
        <begin position="460"/>
        <end position="469"/>
    </location>
</feature>
<feature type="compositionally biased region" description="Polar residues" evidence="1">
    <location>
        <begin position="952"/>
        <end position="994"/>
    </location>
</feature>
<feature type="compositionally biased region" description="Polar residues" evidence="1">
    <location>
        <begin position="40"/>
        <end position="62"/>
    </location>
</feature>
<name>A0AAF0XKH1_DAUCS</name>
<feature type="compositionally biased region" description="Polar residues" evidence="1">
    <location>
        <begin position="819"/>
        <end position="829"/>
    </location>
</feature>
<feature type="region of interest" description="Disordered" evidence="1">
    <location>
        <begin position="282"/>
        <end position="314"/>
    </location>
</feature>
<reference evidence="2" key="1">
    <citation type="journal article" date="2016" name="Nat. Genet.">
        <title>A high-quality carrot genome assembly provides new insights into carotenoid accumulation and asterid genome evolution.</title>
        <authorList>
            <person name="Iorizzo M."/>
            <person name="Ellison S."/>
            <person name="Senalik D."/>
            <person name="Zeng P."/>
            <person name="Satapoomin P."/>
            <person name="Huang J."/>
            <person name="Bowman M."/>
            <person name="Iovene M."/>
            <person name="Sanseverino W."/>
            <person name="Cavagnaro P."/>
            <person name="Yildiz M."/>
            <person name="Macko-Podgorni A."/>
            <person name="Moranska E."/>
            <person name="Grzebelus E."/>
            <person name="Grzebelus D."/>
            <person name="Ashrafi H."/>
            <person name="Zheng Z."/>
            <person name="Cheng S."/>
            <person name="Spooner D."/>
            <person name="Van Deynze A."/>
            <person name="Simon P."/>
        </authorList>
    </citation>
    <scope>NUCLEOTIDE SEQUENCE</scope>
    <source>
        <tissue evidence="2">Leaf</tissue>
    </source>
</reference>
<reference evidence="2" key="2">
    <citation type="submission" date="2022-03" db="EMBL/GenBank/DDBJ databases">
        <title>Draft title - Genomic analysis of global carrot germplasm unveils the trajectory of domestication and the origin of high carotenoid orange carrot.</title>
        <authorList>
            <person name="Iorizzo M."/>
            <person name="Ellison S."/>
            <person name="Senalik D."/>
            <person name="Macko-Podgorni A."/>
            <person name="Grzebelus D."/>
            <person name="Bostan H."/>
            <person name="Rolling W."/>
            <person name="Curaba J."/>
            <person name="Simon P."/>
        </authorList>
    </citation>
    <scope>NUCLEOTIDE SEQUENCE</scope>
    <source>
        <tissue evidence="2">Leaf</tissue>
    </source>
</reference>
<feature type="compositionally biased region" description="Basic residues" evidence="1">
    <location>
        <begin position="9"/>
        <end position="20"/>
    </location>
</feature>